<organism evidence="2 3">
    <name type="scientific">Microbotryum intermedium</name>
    <dbReference type="NCBI Taxonomy" id="269621"/>
    <lineage>
        <taxon>Eukaryota</taxon>
        <taxon>Fungi</taxon>
        <taxon>Dikarya</taxon>
        <taxon>Basidiomycota</taxon>
        <taxon>Pucciniomycotina</taxon>
        <taxon>Microbotryomycetes</taxon>
        <taxon>Microbotryales</taxon>
        <taxon>Microbotryaceae</taxon>
        <taxon>Microbotryum</taxon>
    </lineage>
</organism>
<dbReference type="Proteomes" id="UP000198372">
    <property type="component" value="Unassembled WGS sequence"/>
</dbReference>
<protein>
    <submittedName>
        <fullName evidence="2">BQ2448_5056 protein</fullName>
    </submittedName>
</protein>
<dbReference type="AlphaFoldDB" id="A0A238F352"/>
<accession>A0A238F352</accession>
<keyword evidence="1" id="KW-1133">Transmembrane helix</keyword>
<sequence>MYEKLGVPGTSSLHGGLAVLFMPVPFLLFKYGKKVRMMRVEKTFVMIYI</sequence>
<reference evidence="3" key="1">
    <citation type="submission" date="2016-09" db="EMBL/GenBank/DDBJ databases">
        <authorList>
            <person name="Jeantristanb JTB J.-T."/>
            <person name="Ricardo R."/>
        </authorList>
    </citation>
    <scope>NUCLEOTIDE SEQUENCE [LARGE SCALE GENOMIC DNA]</scope>
</reference>
<keyword evidence="3" id="KW-1185">Reference proteome</keyword>
<evidence type="ECO:0000313" key="3">
    <source>
        <dbReference type="Proteomes" id="UP000198372"/>
    </source>
</evidence>
<proteinExistence type="predicted"/>
<gene>
    <name evidence="2" type="ORF">BQ2448_5056</name>
</gene>
<name>A0A238F352_9BASI</name>
<dbReference type="OrthoDB" id="9986881at2759"/>
<keyword evidence="1" id="KW-0472">Membrane</keyword>
<feature type="transmembrane region" description="Helical" evidence="1">
    <location>
        <begin position="12"/>
        <end position="29"/>
    </location>
</feature>
<evidence type="ECO:0000313" key="2">
    <source>
        <dbReference type="EMBL" id="SCV67445.1"/>
    </source>
</evidence>
<dbReference type="EMBL" id="FMSP01000002">
    <property type="protein sequence ID" value="SCV67445.1"/>
    <property type="molecule type" value="Genomic_DNA"/>
</dbReference>
<keyword evidence="1" id="KW-0812">Transmembrane</keyword>
<evidence type="ECO:0000256" key="1">
    <source>
        <dbReference type="SAM" id="Phobius"/>
    </source>
</evidence>